<dbReference type="InterPro" id="IPR008966">
    <property type="entry name" value="Adhesion_dom_sf"/>
</dbReference>
<dbReference type="EMBL" id="MLZC01000003">
    <property type="protein sequence ID" value="OHG67705.1"/>
    <property type="molecule type" value="Genomic_DNA"/>
</dbReference>
<name>A0A1S0ZIE6_SALET</name>
<keyword evidence="1" id="KW-0732">Signal</keyword>
<dbReference type="GO" id="GO:0009289">
    <property type="term" value="C:pilus"/>
    <property type="evidence" value="ECO:0007669"/>
    <property type="project" value="InterPro"/>
</dbReference>
<sequence>MTGRLFNMKSLILSGVFLFFAVCDSARANYDWSKCDANGNVNIQNISLKGGQYLQGQELQKITVPISYTCTTTWSSFNSLVYSTAVSLSDMRQVATALKDRGLGMDIVVQEGSLTPVTFTWRDIQAGFSGWSSSKAFGQRMEAQKTYNRSGTITVHIFVEQVFNNNFLDINIPGSKINIYPYSPSQPGLSVEPPTVPFRPLTVSAFNLRFIPDNSGKVIISPSNTINMGRFYTEYKETLVPREVPFTVTAQQNVGTQIPFVAPLAIEFRTNGLTLADADSTVILKNNKQENNGFRLSVMDVDNNTPVKFNVKTDMGSIHLDNGAGGRIIKQYKAKVEAIPGAVIKTGAFSAAMTVIVTYN</sequence>
<proteinExistence type="predicted"/>
<gene>
    <name evidence="2" type="ORF">A7T00_08120</name>
</gene>
<dbReference type="Gene3D" id="2.60.40.1090">
    <property type="entry name" value="Fimbrial-type adhesion domain"/>
    <property type="match status" value="1"/>
</dbReference>
<dbReference type="SUPFAM" id="SSF49401">
    <property type="entry name" value="Bacterial adhesins"/>
    <property type="match status" value="1"/>
</dbReference>
<evidence type="ECO:0000313" key="2">
    <source>
        <dbReference type="EMBL" id="OHG67705.1"/>
    </source>
</evidence>
<dbReference type="GO" id="GO:0007155">
    <property type="term" value="P:cell adhesion"/>
    <property type="evidence" value="ECO:0007669"/>
    <property type="project" value="InterPro"/>
</dbReference>
<feature type="signal peptide" evidence="1">
    <location>
        <begin position="1"/>
        <end position="28"/>
    </location>
</feature>
<accession>A0A1S0ZIE6</accession>
<dbReference type="AlphaFoldDB" id="A0A1S0ZIE6"/>
<protein>
    <submittedName>
        <fullName evidence="2">Adhesion protein</fullName>
    </submittedName>
</protein>
<dbReference type="RefSeq" id="WP_000147767.1">
    <property type="nucleotide sequence ID" value="NZ_JBEQIY010000010.1"/>
</dbReference>
<feature type="chain" id="PRO_5030033112" evidence="1">
    <location>
        <begin position="29"/>
        <end position="360"/>
    </location>
</feature>
<dbReference type="InterPro" id="IPR036937">
    <property type="entry name" value="Adhesion_dom_fimbrial_sf"/>
</dbReference>
<reference evidence="2" key="1">
    <citation type="submission" date="2016-09" db="EMBL/GenBank/DDBJ databases">
        <title>Whole genome sequencing of Salmonella enterica.</title>
        <authorList>
            <person name="Bell R."/>
        </authorList>
    </citation>
    <scope>NUCLEOTIDE SEQUENCE [LARGE SCALE GENOMIC DNA]</scope>
    <source>
        <strain evidence="2">CFSAN044978</strain>
    </source>
</reference>
<evidence type="ECO:0000256" key="1">
    <source>
        <dbReference type="SAM" id="SignalP"/>
    </source>
</evidence>
<comment type="caution">
    <text evidence="2">The sequence shown here is derived from an EMBL/GenBank/DDBJ whole genome shotgun (WGS) entry which is preliminary data.</text>
</comment>
<organism evidence="2">
    <name type="scientific">Salmonella enterica subsp. enterica serovar Saintpaul</name>
    <dbReference type="NCBI Taxonomy" id="90105"/>
    <lineage>
        <taxon>Bacteria</taxon>
        <taxon>Pseudomonadati</taxon>
        <taxon>Pseudomonadota</taxon>
        <taxon>Gammaproteobacteria</taxon>
        <taxon>Enterobacterales</taxon>
        <taxon>Enterobacteriaceae</taxon>
        <taxon>Salmonella</taxon>
    </lineage>
</organism>